<feature type="domain" description="Cadherin" evidence="1">
    <location>
        <begin position="328"/>
        <end position="425"/>
    </location>
</feature>
<evidence type="ECO:0000313" key="3">
    <source>
        <dbReference type="Proteomes" id="UP000029224"/>
    </source>
</evidence>
<dbReference type="GO" id="GO:0007156">
    <property type="term" value="P:homophilic cell adhesion via plasma membrane adhesion molecules"/>
    <property type="evidence" value="ECO:0007669"/>
    <property type="project" value="InterPro"/>
</dbReference>
<proteinExistence type="predicted"/>
<dbReference type="InterPro" id="IPR002126">
    <property type="entry name" value="Cadherin-like_dom"/>
</dbReference>
<dbReference type="Proteomes" id="UP000029224">
    <property type="component" value="Unassembled WGS sequence"/>
</dbReference>
<reference evidence="2 3" key="1">
    <citation type="submission" date="2014-09" db="EMBL/GenBank/DDBJ databases">
        <title>Vibrio maritimus JCM 19240. (C210) whole genome shotgun sequence.</title>
        <authorList>
            <person name="Sawabe T."/>
            <person name="Meirelles P."/>
            <person name="Nakanishi M."/>
            <person name="Sayaka M."/>
            <person name="Hattori M."/>
            <person name="Ohkuma M."/>
        </authorList>
    </citation>
    <scope>NUCLEOTIDE SEQUENCE [LARGE SCALE GENOMIC DNA]</scope>
    <source>
        <strain evidence="2 3">JCM 19240</strain>
    </source>
</reference>
<dbReference type="PROSITE" id="PS50268">
    <property type="entry name" value="CADHERIN_2"/>
    <property type="match status" value="1"/>
</dbReference>
<name>A0A090T933_9VIBR</name>
<dbReference type="InterPro" id="IPR040853">
    <property type="entry name" value="RapA2_cadherin-like"/>
</dbReference>
<dbReference type="AlphaFoldDB" id="A0A090T933"/>
<comment type="caution">
    <text evidence="2">The sequence shown here is derived from an EMBL/GenBank/DDBJ whole genome shotgun (WGS) entry which is preliminary data.</text>
</comment>
<dbReference type="EMBL" id="BBMT01000008">
    <property type="protein sequence ID" value="GAL35778.1"/>
    <property type="molecule type" value="Genomic_DNA"/>
</dbReference>
<evidence type="ECO:0000259" key="1">
    <source>
        <dbReference type="PROSITE" id="PS50268"/>
    </source>
</evidence>
<sequence>MILILGWVTKSLGLIDGSGTYGNITVNQDGSWVFTLDNDSQAVQSLQEGQTRQDVFEVYAVDQYGKTIVDENGLPQTLEIVVNVNGQNDAPTLQANVEETIVADDPDQTISGQLSVSDVDTQDQDLHTWTATPTSVENDYGTLQFNSDGSWSYVVNPNNADIIALGANESIPQTWQVTVTDPSGLTDTQTLTINIRGDNQAPTMVTQDGEVTEDDTNGSGSVSVTQAIVLDDVDTNDTVTLTAADLNGTYGHFVVDPATNTWTYELYNDQPHVQALADGVKVVESFTVRATDSFGAEVTQTVEVTITGTNDRPSVSGATTGSVSDNLGSTASGKVTVSDVDIGDGHTFDVKQNTDLGIFTIDNTGKWTFVVDEGNEEINALAKGQTKTVQVSVIATDDSNVSATQESNEHFITITIVGTNDAPKIVDIGQQMATENTNTQLSGVFDDGDVDTVNIADEHLWEVVSGDPRGDLSVDPTTGAWTFDLTGDFEYLSEGETLPTPLTYEVKVTDEHGASNTITVEFQVTVLTMHQRWLPVIPSRQAPYLKTRQVLSQVRRPVR</sequence>
<dbReference type="GO" id="GO:0016020">
    <property type="term" value="C:membrane"/>
    <property type="evidence" value="ECO:0007669"/>
    <property type="project" value="InterPro"/>
</dbReference>
<accession>A0A090T933</accession>
<dbReference type="InterPro" id="IPR013783">
    <property type="entry name" value="Ig-like_fold"/>
</dbReference>
<dbReference type="GO" id="GO:0005509">
    <property type="term" value="F:calcium ion binding"/>
    <property type="evidence" value="ECO:0007669"/>
    <property type="project" value="InterPro"/>
</dbReference>
<reference evidence="2 3" key="2">
    <citation type="submission" date="2014-09" db="EMBL/GenBank/DDBJ databases">
        <authorList>
            <consortium name="NBRP consortium"/>
            <person name="Sawabe T."/>
            <person name="Meirelles P."/>
            <person name="Nakanishi M."/>
            <person name="Sayaka M."/>
            <person name="Hattori M."/>
            <person name="Ohkuma M."/>
        </authorList>
    </citation>
    <scope>NUCLEOTIDE SEQUENCE [LARGE SCALE GENOMIC DNA]</scope>
    <source>
        <strain evidence="2 3">JCM 19240</strain>
    </source>
</reference>
<protein>
    <submittedName>
        <fullName evidence="2">T1SS secreted agglutinin RTX</fullName>
    </submittedName>
</protein>
<dbReference type="InterPro" id="IPR010221">
    <property type="entry name" value="VCBS_dom"/>
</dbReference>
<dbReference type="Pfam" id="PF17803">
    <property type="entry name" value="Cadherin_4"/>
    <property type="match status" value="3"/>
</dbReference>
<dbReference type="Gene3D" id="2.60.40.10">
    <property type="entry name" value="Immunoglobulins"/>
    <property type="match status" value="5"/>
</dbReference>
<evidence type="ECO:0000313" key="2">
    <source>
        <dbReference type="EMBL" id="GAL35778.1"/>
    </source>
</evidence>
<dbReference type="NCBIfam" id="TIGR01965">
    <property type="entry name" value="VCBS_repeat"/>
    <property type="match status" value="4"/>
</dbReference>
<organism evidence="2 3">
    <name type="scientific">Vibrio maritimus</name>
    <dbReference type="NCBI Taxonomy" id="990268"/>
    <lineage>
        <taxon>Bacteria</taxon>
        <taxon>Pseudomonadati</taxon>
        <taxon>Pseudomonadota</taxon>
        <taxon>Gammaproteobacteria</taxon>
        <taxon>Vibrionales</taxon>
        <taxon>Vibrionaceae</taxon>
        <taxon>Vibrio</taxon>
    </lineage>
</organism>
<gene>
    <name evidence="2" type="ORF">JCM19240_4713</name>
</gene>
<keyword evidence="3" id="KW-1185">Reference proteome</keyword>